<dbReference type="Pfam" id="PF17919">
    <property type="entry name" value="RT_RNaseH_2"/>
    <property type="match status" value="1"/>
</dbReference>
<organism evidence="2 3">
    <name type="scientific">Pyrus ussuriensis x Pyrus communis</name>
    <dbReference type="NCBI Taxonomy" id="2448454"/>
    <lineage>
        <taxon>Eukaryota</taxon>
        <taxon>Viridiplantae</taxon>
        <taxon>Streptophyta</taxon>
        <taxon>Embryophyta</taxon>
        <taxon>Tracheophyta</taxon>
        <taxon>Spermatophyta</taxon>
        <taxon>Magnoliopsida</taxon>
        <taxon>eudicotyledons</taxon>
        <taxon>Gunneridae</taxon>
        <taxon>Pentapetalae</taxon>
        <taxon>rosids</taxon>
        <taxon>fabids</taxon>
        <taxon>Rosales</taxon>
        <taxon>Rosaceae</taxon>
        <taxon>Amygdaloideae</taxon>
        <taxon>Maleae</taxon>
        <taxon>Pyrus</taxon>
    </lineage>
</organism>
<evidence type="ECO:0000313" key="2">
    <source>
        <dbReference type="EMBL" id="KAB2631101.1"/>
    </source>
</evidence>
<dbReference type="AlphaFoldDB" id="A0A5N5HY40"/>
<evidence type="ECO:0000259" key="1">
    <source>
        <dbReference type="Pfam" id="PF17919"/>
    </source>
</evidence>
<dbReference type="GO" id="GO:0003676">
    <property type="term" value="F:nucleic acid binding"/>
    <property type="evidence" value="ECO:0007669"/>
    <property type="project" value="InterPro"/>
</dbReference>
<evidence type="ECO:0000313" key="3">
    <source>
        <dbReference type="Proteomes" id="UP000327157"/>
    </source>
</evidence>
<proteinExistence type="predicted"/>
<reference evidence="2 3" key="1">
    <citation type="submission" date="2019-09" db="EMBL/GenBank/DDBJ databases">
        <authorList>
            <person name="Ou C."/>
        </authorList>
    </citation>
    <scope>NUCLEOTIDE SEQUENCE [LARGE SCALE GENOMIC DNA]</scope>
    <source>
        <strain evidence="2">S2</strain>
        <tissue evidence="2">Leaf</tissue>
    </source>
</reference>
<sequence length="262" mass="30120">MKAFSTLLKLKDSNKFEWREEHQTTFTQIKVSLSTPSVLVPPCRGKPLKLYILAAAESIGCLLAQDNDVGREQAIFYLSCNLNSSELNYSPIEKLCLALFFAASKLQHYMLPSVTQLDFSCTNNQAEYEALIIGLHVFHDLRASRVLVLGDSELKNKPYKGRGDFLWRNVKVFILWMKRRFGRRLRLNQRPLPTVGHRRIQIDSCLDHRRRMDGRKVGYHQRYLCQEIQGELVAGRMSCTDPETPSWNLCTPSLMSRRGVLG</sequence>
<gene>
    <name evidence="2" type="ORF">D8674_008620</name>
</gene>
<dbReference type="SUPFAM" id="SSF56672">
    <property type="entry name" value="DNA/RNA polymerases"/>
    <property type="match status" value="1"/>
</dbReference>
<dbReference type="Gene3D" id="3.30.420.10">
    <property type="entry name" value="Ribonuclease H-like superfamily/Ribonuclease H"/>
    <property type="match status" value="1"/>
</dbReference>
<dbReference type="InterPro" id="IPR043502">
    <property type="entry name" value="DNA/RNA_pol_sf"/>
</dbReference>
<dbReference type="Proteomes" id="UP000327157">
    <property type="component" value="Chromosome 12"/>
</dbReference>
<dbReference type="OrthoDB" id="1728326at2759"/>
<reference evidence="3" key="2">
    <citation type="submission" date="2019-10" db="EMBL/GenBank/DDBJ databases">
        <title>A de novo genome assembly of a pear dwarfing rootstock.</title>
        <authorList>
            <person name="Wang F."/>
            <person name="Wang J."/>
            <person name="Li S."/>
            <person name="Zhang Y."/>
            <person name="Fang M."/>
            <person name="Ma L."/>
            <person name="Zhao Y."/>
            <person name="Jiang S."/>
        </authorList>
    </citation>
    <scope>NUCLEOTIDE SEQUENCE [LARGE SCALE GENOMIC DNA]</scope>
</reference>
<dbReference type="EMBL" id="SMOL01000143">
    <property type="protein sequence ID" value="KAB2631101.1"/>
    <property type="molecule type" value="Genomic_DNA"/>
</dbReference>
<comment type="caution">
    <text evidence="2">The sequence shown here is derived from an EMBL/GenBank/DDBJ whole genome shotgun (WGS) entry which is preliminary data.</text>
</comment>
<accession>A0A5N5HY40</accession>
<dbReference type="PANTHER" id="PTHR48475">
    <property type="entry name" value="RIBONUCLEASE H"/>
    <property type="match status" value="1"/>
</dbReference>
<dbReference type="InterPro" id="IPR041577">
    <property type="entry name" value="RT_RNaseH_2"/>
</dbReference>
<name>A0A5N5HY40_9ROSA</name>
<reference evidence="2 3" key="3">
    <citation type="submission" date="2019-11" db="EMBL/GenBank/DDBJ databases">
        <title>A de novo genome assembly of a pear dwarfing rootstock.</title>
        <authorList>
            <person name="Wang F."/>
            <person name="Wang J."/>
            <person name="Li S."/>
            <person name="Zhang Y."/>
            <person name="Fang M."/>
            <person name="Ma L."/>
            <person name="Zhao Y."/>
            <person name="Jiang S."/>
        </authorList>
    </citation>
    <scope>NUCLEOTIDE SEQUENCE [LARGE SCALE GENOMIC DNA]</scope>
    <source>
        <strain evidence="2">S2</strain>
        <tissue evidence="2">Leaf</tissue>
    </source>
</reference>
<feature type="domain" description="Reverse transcriptase/retrotransposon-derived protein RNase H-like" evidence="1">
    <location>
        <begin position="18"/>
        <end position="111"/>
    </location>
</feature>
<dbReference type="SUPFAM" id="SSF53098">
    <property type="entry name" value="Ribonuclease H-like"/>
    <property type="match status" value="1"/>
</dbReference>
<dbReference type="InterPro" id="IPR036397">
    <property type="entry name" value="RNaseH_sf"/>
</dbReference>
<protein>
    <recommendedName>
        <fullName evidence="1">Reverse transcriptase/retrotransposon-derived protein RNase H-like domain-containing protein</fullName>
    </recommendedName>
</protein>
<dbReference type="PANTHER" id="PTHR48475:SF1">
    <property type="entry name" value="RNASE H TYPE-1 DOMAIN-CONTAINING PROTEIN"/>
    <property type="match status" value="1"/>
</dbReference>
<keyword evidence="3" id="KW-1185">Reference proteome</keyword>
<dbReference type="InterPro" id="IPR012337">
    <property type="entry name" value="RNaseH-like_sf"/>
</dbReference>